<evidence type="ECO:0000256" key="5">
    <source>
        <dbReference type="ARBA" id="ARBA00023242"/>
    </source>
</evidence>
<dbReference type="SUPFAM" id="SSF47459">
    <property type="entry name" value="HLH, helix-loop-helix DNA-binding domain"/>
    <property type="match status" value="1"/>
</dbReference>
<dbReference type="PANTHER" id="PTHR45914:SF12">
    <property type="entry name" value="TRANSCRIPTION FACTOR BHLH87"/>
    <property type="match status" value="1"/>
</dbReference>
<keyword evidence="5" id="KW-0539">Nucleus</keyword>
<sequence>MDTEMLKSVPEDQIDVLMMMQTDEISDFDIVPEIPLPHVEFPQENNISTSKISVLHHSTENSSTFINRPSDNICFAGYPSGQESAEHRILSNSNKGPWRNEEESPRQEEKQNAMAGMKEMIFRIAAMQPIHIDPESVKPPKRRNVKISKDPQTIAARHRRERISEKLRILQRLVPRGTEMDTASMLDEAIHYIKFLQNQVQTLERTNRPAPGIGSPVPLSSASFIPMQQATKGYQQLLDK</sequence>
<dbReference type="OrthoDB" id="2017571at2759"/>
<feature type="region of interest" description="Disordered" evidence="6">
    <location>
        <begin position="85"/>
        <end position="112"/>
    </location>
</feature>
<dbReference type="EMBL" id="CP093348">
    <property type="protein sequence ID" value="WOH05990.1"/>
    <property type="molecule type" value="Genomic_DNA"/>
</dbReference>
<evidence type="ECO:0000256" key="1">
    <source>
        <dbReference type="ARBA" id="ARBA00004123"/>
    </source>
</evidence>
<keyword evidence="2" id="KW-0805">Transcription regulation</keyword>
<evidence type="ECO:0000259" key="7">
    <source>
        <dbReference type="PROSITE" id="PS50888"/>
    </source>
</evidence>
<gene>
    <name evidence="8" type="ORF">DCAR_020925</name>
    <name evidence="9" type="ORF">DCAR_0625413</name>
</gene>
<evidence type="ECO:0000313" key="8">
    <source>
        <dbReference type="EMBL" id="KZM91710.1"/>
    </source>
</evidence>
<evidence type="ECO:0000256" key="3">
    <source>
        <dbReference type="ARBA" id="ARBA00023125"/>
    </source>
</evidence>
<dbReference type="InterPro" id="IPR011598">
    <property type="entry name" value="bHLH_dom"/>
</dbReference>
<dbReference type="GO" id="GO:0005634">
    <property type="term" value="C:nucleus"/>
    <property type="evidence" value="ECO:0007669"/>
    <property type="project" value="UniProtKB-SubCell"/>
</dbReference>
<dbReference type="STRING" id="79200.A0A161ZX92"/>
<keyword evidence="4" id="KW-0804">Transcription</keyword>
<keyword evidence="10" id="KW-1185">Reference proteome</keyword>
<proteinExistence type="predicted"/>
<dbReference type="AlphaFoldDB" id="A0A161ZX92"/>
<dbReference type="CDD" id="cd11454">
    <property type="entry name" value="bHLH_AtIND_like"/>
    <property type="match status" value="1"/>
</dbReference>
<evidence type="ECO:0000313" key="10">
    <source>
        <dbReference type="Proteomes" id="UP000077755"/>
    </source>
</evidence>
<evidence type="ECO:0000313" key="9">
    <source>
        <dbReference type="EMBL" id="WOH05990.1"/>
    </source>
</evidence>
<dbReference type="GO" id="GO:0003700">
    <property type="term" value="F:DNA-binding transcription factor activity"/>
    <property type="evidence" value="ECO:0007669"/>
    <property type="project" value="InterPro"/>
</dbReference>
<protein>
    <recommendedName>
        <fullName evidence="7">BHLH domain-containing protein</fullName>
    </recommendedName>
</protein>
<evidence type="ECO:0000256" key="6">
    <source>
        <dbReference type="SAM" id="MobiDB-lite"/>
    </source>
</evidence>
<evidence type="ECO:0000256" key="4">
    <source>
        <dbReference type="ARBA" id="ARBA00023163"/>
    </source>
</evidence>
<dbReference type="PROSITE" id="PS50888">
    <property type="entry name" value="BHLH"/>
    <property type="match status" value="1"/>
</dbReference>
<dbReference type="GO" id="GO:0003677">
    <property type="term" value="F:DNA binding"/>
    <property type="evidence" value="ECO:0007669"/>
    <property type="project" value="UniProtKB-KW"/>
</dbReference>
<feature type="compositionally biased region" description="Basic and acidic residues" evidence="6">
    <location>
        <begin position="98"/>
        <end position="111"/>
    </location>
</feature>
<reference evidence="8" key="1">
    <citation type="journal article" date="2016" name="Nat. Genet.">
        <title>A high-quality carrot genome assembly provides new insights into carotenoid accumulation and asterid genome evolution.</title>
        <authorList>
            <person name="Iorizzo M."/>
            <person name="Ellison S."/>
            <person name="Senalik D."/>
            <person name="Zeng P."/>
            <person name="Satapoomin P."/>
            <person name="Huang J."/>
            <person name="Bowman M."/>
            <person name="Iovene M."/>
            <person name="Sanseverino W."/>
            <person name="Cavagnaro P."/>
            <person name="Yildiz M."/>
            <person name="Macko-Podgorni A."/>
            <person name="Moranska E."/>
            <person name="Grzebelus E."/>
            <person name="Grzebelus D."/>
            <person name="Ashrafi H."/>
            <person name="Zheng Z."/>
            <person name="Cheng S."/>
            <person name="Spooner D."/>
            <person name="Van Deynze A."/>
            <person name="Simon P."/>
        </authorList>
    </citation>
    <scope>NUCLEOTIDE SEQUENCE [LARGE SCALE GENOMIC DNA]</scope>
    <source>
        <tissue evidence="8">Leaf</tissue>
    </source>
</reference>
<feature type="domain" description="BHLH" evidence="7">
    <location>
        <begin position="147"/>
        <end position="196"/>
    </location>
</feature>
<dbReference type="SMART" id="SM00353">
    <property type="entry name" value="HLH"/>
    <property type="match status" value="1"/>
</dbReference>
<dbReference type="InterPro" id="IPR045843">
    <property type="entry name" value="IND-like"/>
</dbReference>
<dbReference type="Proteomes" id="UP000077755">
    <property type="component" value="Chromosome 6"/>
</dbReference>
<dbReference type="EMBL" id="LNRQ01000006">
    <property type="protein sequence ID" value="KZM91710.1"/>
    <property type="molecule type" value="Genomic_DNA"/>
</dbReference>
<comment type="subcellular location">
    <subcellularLocation>
        <location evidence="1">Nucleus</location>
    </subcellularLocation>
</comment>
<dbReference type="KEGG" id="dcr:108226813"/>
<dbReference type="InterPro" id="IPR036638">
    <property type="entry name" value="HLH_DNA-bd_sf"/>
</dbReference>
<name>A0A161ZX92_DAUCS</name>
<dbReference type="GO" id="GO:0046983">
    <property type="term" value="F:protein dimerization activity"/>
    <property type="evidence" value="ECO:0007669"/>
    <property type="project" value="InterPro"/>
</dbReference>
<reference evidence="9" key="2">
    <citation type="submission" date="2022-03" db="EMBL/GenBank/DDBJ databases">
        <title>Draft title - Genomic analysis of global carrot germplasm unveils the trajectory of domestication and the origin of high carotenoid orange carrot.</title>
        <authorList>
            <person name="Iorizzo M."/>
            <person name="Ellison S."/>
            <person name="Senalik D."/>
            <person name="Macko-Podgorni A."/>
            <person name="Grzebelus D."/>
            <person name="Bostan H."/>
            <person name="Rolling W."/>
            <person name="Curaba J."/>
            <person name="Simon P."/>
        </authorList>
    </citation>
    <scope>NUCLEOTIDE SEQUENCE</scope>
    <source>
        <tissue evidence="9">Leaf</tissue>
    </source>
</reference>
<dbReference type="Gramene" id="KZM91710">
    <property type="protein sequence ID" value="KZM91710"/>
    <property type="gene ID" value="DCAR_020925"/>
</dbReference>
<accession>A0A161ZX92</accession>
<keyword evidence="3" id="KW-0238">DNA-binding</keyword>
<dbReference type="PANTHER" id="PTHR45914">
    <property type="entry name" value="TRANSCRIPTION FACTOR HEC3-RELATED"/>
    <property type="match status" value="1"/>
</dbReference>
<dbReference type="Pfam" id="PF00010">
    <property type="entry name" value="HLH"/>
    <property type="match status" value="1"/>
</dbReference>
<dbReference type="Gene3D" id="4.10.280.10">
    <property type="entry name" value="Helix-loop-helix DNA-binding domain"/>
    <property type="match status" value="1"/>
</dbReference>
<evidence type="ECO:0000256" key="2">
    <source>
        <dbReference type="ARBA" id="ARBA00023015"/>
    </source>
</evidence>
<organism evidence="8">
    <name type="scientific">Daucus carota subsp. sativus</name>
    <name type="common">Carrot</name>
    <dbReference type="NCBI Taxonomy" id="79200"/>
    <lineage>
        <taxon>Eukaryota</taxon>
        <taxon>Viridiplantae</taxon>
        <taxon>Streptophyta</taxon>
        <taxon>Embryophyta</taxon>
        <taxon>Tracheophyta</taxon>
        <taxon>Spermatophyta</taxon>
        <taxon>Magnoliopsida</taxon>
        <taxon>eudicotyledons</taxon>
        <taxon>Gunneridae</taxon>
        <taxon>Pentapetalae</taxon>
        <taxon>asterids</taxon>
        <taxon>campanulids</taxon>
        <taxon>Apiales</taxon>
        <taxon>Apiaceae</taxon>
        <taxon>Apioideae</taxon>
        <taxon>Scandiceae</taxon>
        <taxon>Daucinae</taxon>
        <taxon>Daucus</taxon>
        <taxon>Daucus sect. Daucus</taxon>
    </lineage>
</organism>